<protein>
    <submittedName>
        <fullName evidence="1">Uncharacterized protein</fullName>
    </submittedName>
</protein>
<keyword evidence="2" id="KW-1185">Reference proteome</keyword>
<dbReference type="AlphaFoldDB" id="A0A1N6GSU0"/>
<organism evidence="1 2">
    <name type="scientific">Epilithonimonas zeae</name>
    <dbReference type="NCBI Taxonomy" id="1416779"/>
    <lineage>
        <taxon>Bacteria</taxon>
        <taxon>Pseudomonadati</taxon>
        <taxon>Bacteroidota</taxon>
        <taxon>Flavobacteriia</taxon>
        <taxon>Flavobacteriales</taxon>
        <taxon>Weeksellaceae</taxon>
        <taxon>Chryseobacterium group</taxon>
        <taxon>Epilithonimonas</taxon>
    </lineage>
</organism>
<dbReference type="STRING" id="1416779.SAMN05444409_2028"/>
<name>A0A1N6GSU0_9FLAO</name>
<dbReference type="Proteomes" id="UP000185207">
    <property type="component" value="Unassembled WGS sequence"/>
</dbReference>
<dbReference type="EMBL" id="FSRK01000001">
    <property type="protein sequence ID" value="SIO10562.1"/>
    <property type="molecule type" value="Genomic_DNA"/>
</dbReference>
<dbReference type="RefSeq" id="WP_074235134.1">
    <property type="nucleotide sequence ID" value="NZ_FSRK01000001.1"/>
</dbReference>
<reference evidence="2" key="1">
    <citation type="submission" date="2016-11" db="EMBL/GenBank/DDBJ databases">
        <authorList>
            <person name="Varghese N."/>
            <person name="Submissions S."/>
        </authorList>
    </citation>
    <scope>NUCLEOTIDE SEQUENCE [LARGE SCALE GENOMIC DNA]</scope>
    <source>
        <strain evidence="2">DSM 27623</strain>
    </source>
</reference>
<proteinExistence type="predicted"/>
<sequence length="229" mass="27264">MKIERVLFWFRDGQEKLINLNNDFFGLSVLCTRLLNKNYSGKKIGFINIDFMTDNTYDYYPILKRESVEILDKDLRYFGTFDNADFNTLDKVDKQLYIWDKGHKYLFEMAVVSNNIELQQAVEYSYQEGLNLKLIPDYETIYTEFHYNSKPYKASIWICFADDYMYSKLIVENSGRKIFEKEIARTNLGVEFFLVIYKKITVENDCLIIRGPKDVDHLPFRIALKDIIF</sequence>
<dbReference type="OrthoDB" id="1341344at2"/>
<evidence type="ECO:0000313" key="1">
    <source>
        <dbReference type="EMBL" id="SIO10562.1"/>
    </source>
</evidence>
<evidence type="ECO:0000313" key="2">
    <source>
        <dbReference type="Proteomes" id="UP000185207"/>
    </source>
</evidence>
<gene>
    <name evidence="1" type="ORF">SAMN05444409_2028</name>
</gene>
<accession>A0A1N6GSU0</accession>